<dbReference type="RefSeq" id="WP_090155937.1">
    <property type="nucleotide sequence ID" value="NZ_FNAN01000017.1"/>
</dbReference>
<dbReference type="Pfam" id="PF03432">
    <property type="entry name" value="Relaxase"/>
    <property type="match status" value="1"/>
</dbReference>
<gene>
    <name evidence="3" type="ORF">SAMN04487996_117128</name>
</gene>
<reference evidence="4" key="1">
    <citation type="submission" date="2016-10" db="EMBL/GenBank/DDBJ databases">
        <authorList>
            <person name="Varghese N."/>
            <person name="Submissions S."/>
        </authorList>
    </citation>
    <scope>NUCLEOTIDE SEQUENCE [LARGE SCALE GENOMIC DNA]</scope>
    <source>
        <strain evidence="4">DSM 25329</strain>
    </source>
</reference>
<protein>
    <submittedName>
        <fullName evidence="3">Relaxase/Mobilisation nuclease domain-containing protein</fullName>
    </submittedName>
</protein>
<dbReference type="AlphaFoldDB" id="A0A1G7T809"/>
<feature type="compositionally biased region" description="Basic residues" evidence="1">
    <location>
        <begin position="413"/>
        <end position="423"/>
    </location>
</feature>
<evidence type="ECO:0000313" key="4">
    <source>
        <dbReference type="Proteomes" id="UP000198748"/>
    </source>
</evidence>
<sequence>MVAIIKTGNSIRQTFHYNENKLKEGIAECIMAANYPDEAINLSEKQRLNMLLKLAALNENVTRNAVHISLNFDPSEQLSQSDLKEISQSYMDKIGFGNQPFLVYQHHDSGHPHIHIVSVKIAADGRRIETQNIGRNQSEKARKQIEIDFNLVKADERKRDSFVIRPAMVKANYGKTETKRAISNVLSGVIDQYKFTSIPELNAVLNQFNVAADRGSEDSRTYKKGGLNYRLINERGERVGVPIKASDFAQKPTLKNLLERFEANEQKRQPDKNRVKNTIDFALLGKANTTLEKLTSQLRREGIETVIRQNDAGQIYGITYVDHRTRSVFNGSSLGKSYSAKAIQERCAPHENRPAYEHLNRQKLSADPANANRNEALGGFYGGDLRPSSSEINAADVLFDPAKQDGSTPSQLRSKRRKKKKGLSRLSQQL</sequence>
<feature type="domain" description="MobA/VirD2-like nuclease" evidence="2">
    <location>
        <begin position="17"/>
        <end position="151"/>
    </location>
</feature>
<evidence type="ECO:0000313" key="3">
    <source>
        <dbReference type="EMBL" id="SDG31497.1"/>
    </source>
</evidence>
<name>A0A1G7T809_9BACT</name>
<evidence type="ECO:0000259" key="2">
    <source>
        <dbReference type="Pfam" id="PF03432"/>
    </source>
</evidence>
<organism evidence="3 4">
    <name type="scientific">Dyadobacter soli</name>
    <dbReference type="NCBI Taxonomy" id="659014"/>
    <lineage>
        <taxon>Bacteria</taxon>
        <taxon>Pseudomonadati</taxon>
        <taxon>Bacteroidota</taxon>
        <taxon>Cytophagia</taxon>
        <taxon>Cytophagales</taxon>
        <taxon>Spirosomataceae</taxon>
        <taxon>Dyadobacter</taxon>
    </lineage>
</organism>
<dbReference type="Proteomes" id="UP000198748">
    <property type="component" value="Unassembled WGS sequence"/>
</dbReference>
<accession>A0A1G7T809</accession>
<feature type="region of interest" description="Disordered" evidence="1">
    <location>
        <begin position="399"/>
        <end position="430"/>
    </location>
</feature>
<dbReference type="EMBL" id="FNAN01000017">
    <property type="protein sequence ID" value="SDG31497.1"/>
    <property type="molecule type" value="Genomic_DNA"/>
</dbReference>
<keyword evidence="4" id="KW-1185">Reference proteome</keyword>
<proteinExistence type="predicted"/>
<dbReference type="OrthoDB" id="915634at2"/>
<dbReference type="InterPro" id="IPR005094">
    <property type="entry name" value="Endonuclease_MobA/VirD2"/>
</dbReference>
<dbReference type="STRING" id="659014.SAMN04487996_117128"/>
<evidence type="ECO:0000256" key="1">
    <source>
        <dbReference type="SAM" id="MobiDB-lite"/>
    </source>
</evidence>